<comment type="subcellular location">
    <subcellularLocation>
        <location evidence="3">Endomembrane system</location>
        <topology evidence="3">Multi-pass membrane protein</topology>
    </subcellularLocation>
</comment>
<evidence type="ECO:0000259" key="18">
    <source>
        <dbReference type="Pfam" id="PF21436"/>
    </source>
</evidence>
<dbReference type="GO" id="GO:0016020">
    <property type="term" value="C:membrane"/>
    <property type="evidence" value="ECO:0007669"/>
    <property type="project" value="InterPro"/>
</dbReference>
<comment type="caution">
    <text evidence="19">The sequence shown here is derived from an EMBL/GenBank/DDBJ whole genome shotgun (WGS) entry which is preliminary data.</text>
</comment>
<evidence type="ECO:0000256" key="15">
    <source>
        <dbReference type="ARBA" id="ARBA00048829"/>
    </source>
</evidence>
<evidence type="ECO:0000256" key="10">
    <source>
        <dbReference type="ARBA" id="ARBA00022723"/>
    </source>
</evidence>
<evidence type="ECO:0000256" key="13">
    <source>
        <dbReference type="ARBA" id="ARBA00023136"/>
    </source>
</evidence>
<comment type="catalytic activity">
    <reaction evidence="15">
        <text>a di-trans,poly-cis-dolichyl diphosphooligosaccharide + L-asparaginyl-[protein] = N(4)-(oligosaccharide-(1-&gt;4)-N-acetyl-beta-D-glucosaminyl-(1-&gt;4)-N-acetyl-beta-D-glucosaminyl)-L-asparaginyl-[protein] + a di-trans,poly-cis-dolichyl diphosphate + H(+)</text>
        <dbReference type="Rhea" id="RHEA:22980"/>
        <dbReference type="Rhea" id="RHEA-COMP:12804"/>
        <dbReference type="Rhea" id="RHEA-COMP:12805"/>
        <dbReference type="Rhea" id="RHEA-COMP:19506"/>
        <dbReference type="Rhea" id="RHEA-COMP:19509"/>
        <dbReference type="ChEBI" id="CHEBI:15378"/>
        <dbReference type="ChEBI" id="CHEBI:50347"/>
        <dbReference type="ChEBI" id="CHEBI:57497"/>
        <dbReference type="ChEBI" id="CHEBI:57570"/>
        <dbReference type="ChEBI" id="CHEBI:132529"/>
        <dbReference type="EC" id="2.4.99.18"/>
    </reaction>
</comment>
<dbReference type="Gene3D" id="3.40.50.12610">
    <property type="match status" value="1"/>
</dbReference>
<evidence type="ECO:0000313" key="20">
    <source>
        <dbReference type="EMBL" id="CAL4776176.1"/>
    </source>
</evidence>
<dbReference type="GO" id="GO:0012505">
    <property type="term" value="C:endomembrane system"/>
    <property type="evidence" value="ECO:0007669"/>
    <property type="project" value="UniProtKB-SubCell"/>
</dbReference>
<comment type="pathway">
    <text evidence="4">Protein modification; protein glycosylation.</text>
</comment>
<dbReference type="GO" id="GO:0046872">
    <property type="term" value="F:metal ion binding"/>
    <property type="evidence" value="ECO:0007669"/>
    <property type="project" value="UniProtKB-KW"/>
</dbReference>
<feature type="non-terminal residue" evidence="19">
    <location>
        <position position="765"/>
    </location>
</feature>
<accession>A0A9P1FTD0</accession>
<feature type="transmembrane region" description="Helical" evidence="16">
    <location>
        <begin position="191"/>
        <end position="208"/>
    </location>
</feature>
<organism evidence="19">
    <name type="scientific">Cladocopium goreaui</name>
    <dbReference type="NCBI Taxonomy" id="2562237"/>
    <lineage>
        <taxon>Eukaryota</taxon>
        <taxon>Sar</taxon>
        <taxon>Alveolata</taxon>
        <taxon>Dinophyceae</taxon>
        <taxon>Suessiales</taxon>
        <taxon>Symbiodiniaceae</taxon>
        <taxon>Cladocopium</taxon>
    </lineage>
</organism>
<keyword evidence="13 16" id="KW-0472">Membrane</keyword>
<keyword evidence="21" id="KW-1185">Reference proteome</keyword>
<feature type="transmembrane region" description="Helical" evidence="16">
    <location>
        <begin position="458"/>
        <end position="478"/>
    </location>
</feature>
<evidence type="ECO:0000256" key="6">
    <source>
        <dbReference type="ARBA" id="ARBA00012605"/>
    </source>
</evidence>
<dbReference type="InterPro" id="IPR003674">
    <property type="entry name" value="Oligo_trans_STT3"/>
</dbReference>
<dbReference type="Proteomes" id="UP001152797">
    <property type="component" value="Unassembled WGS sequence"/>
</dbReference>
<keyword evidence="14" id="KW-0464">Manganese</keyword>
<evidence type="ECO:0000313" key="21">
    <source>
        <dbReference type="Proteomes" id="UP001152797"/>
    </source>
</evidence>
<keyword evidence="9 16" id="KW-0812">Transmembrane</keyword>
<keyword evidence="7" id="KW-0328">Glycosyltransferase</keyword>
<name>A0A9P1FTD0_9DINO</name>
<dbReference type="OrthoDB" id="10261066at2759"/>
<feature type="transmembrane region" description="Helical" evidence="16">
    <location>
        <begin position="164"/>
        <end position="185"/>
    </location>
</feature>
<evidence type="ECO:0000256" key="3">
    <source>
        <dbReference type="ARBA" id="ARBA00004127"/>
    </source>
</evidence>
<evidence type="ECO:0000256" key="14">
    <source>
        <dbReference type="ARBA" id="ARBA00023211"/>
    </source>
</evidence>
<dbReference type="PANTHER" id="PTHR13872">
    <property type="entry name" value="DOLICHYL-DIPHOSPHOOLIGOSACCHARIDE--PROTEIN GLYCOSYLTRANSFERASE SUBUNIT"/>
    <property type="match status" value="1"/>
</dbReference>
<protein>
    <recommendedName>
        <fullName evidence="6">dolichyl-diphosphooligosaccharide--protein glycotransferase</fullName>
        <ecNumber evidence="6">2.4.99.18</ecNumber>
    </recommendedName>
</protein>
<keyword evidence="11" id="KW-0460">Magnesium</keyword>
<dbReference type="PANTHER" id="PTHR13872:SF1">
    <property type="entry name" value="DOLICHYL-DIPHOSPHOOLIGOSACCHARIDE--PROTEIN GLYCOSYLTRANSFERASE SUBUNIT STT3B"/>
    <property type="match status" value="1"/>
</dbReference>
<dbReference type="AlphaFoldDB" id="A0A9P1FTD0"/>
<feature type="transmembrane region" description="Helical" evidence="16">
    <location>
        <begin position="292"/>
        <end position="313"/>
    </location>
</feature>
<reference evidence="20 21" key="2">
    <citation type="submission" date="2024-05" db="EMBL/GenBank/DDBJ databases">
        <authorList>
            <person name="Chen Y."/>
            <person name="Shah S."/>
            <person name="Dougan E. K."/>
            <person name="Thang M."/>
            <person name="Chan C."/>
        </authorList>
    </citation>
    <scope>NUCLEOTIDE SEQUENCE [LARGE SCALE GENOMIC DNA]</scope>
</reference>
<gene>
    <name evidence="19" type="ORF">C1SCF055_LOCUS15982</name>
</gene>
<dbReference type="EMBL" id="CAMXCT010001309">
    <property type="protein sequence ID" value="CAI3988864.1"/>
    <property type="molecule type" value="Genomic_DNA"/>
</dbReference>
<keyword evidence="8" id="KW-0808">Transferase</keyword>
<evidence type="ECO:0000256" key="2">
    <source>
        <dbReference type="ARBA" id="ARBA00001946"/>
    </source>
</evidence>
<reference evidence="19" key="1">
    <citation type="submission" date="2022-10" db="EMBL/GenBank/DDBJ databases">
        <authorList>
            <person name="Chen Y."/>
            <person name="Dougan E. K."/>
            <person name="Chan C."/>
            <person name="Rhodes N."/>
            <person name="Thang M."/>
        </authorList>
    </citation>
    <scope>NUCLEOTIDE SEQUENCE</scope>
</reference>
<feature type="transmembrane region" description="Helical" evidence="16">
    <location>
        <begin position="30"/>
        <end position="52"/>
    </location>
</feature>
<feature type="domain" description="STT3/PglB/AglB core" evidence="18">
    <location>
        <begin position="619"/>
        <end position="677"/>
    </location>
</feature>
<evidence type="ECO:0000256" key="12">
    <source>
        <dbReference type="ARBA" id="ARBA00022989"/>
    </source>
</evidence>
<feature type="transmembrane region" description="Helical" evidence="16">
    <location>
        <begin position="349"/>
        <end position="371"/>
    </location>
</feature>
<keyword evidence="10" id="KW-0479">Metal-binding</keyword>
<comment type="cofactor">
    <cofactor evidence="2">
        <name>Mg(2+)</name>
        <dbReference type="ChEBI" id="CHEBI:18420"/>
    </cofactor>
</comment>
<dbReference type="EMBL" id="CAMXCT020001309">
    <property type="protein sequence ID" value="CAL1142239.1"/>
    <property type="molecule type" value="Genomic_DNA"/>
</dbReference>
<feature type="domain" description="Oligosaccharyl transferase STT3 N-terminal" evidence="17">
    <location>
        <begin position="58"/>
        <end position="462"/>
    </location>
</feature>
<comment type="similarity">
    <text evidence="5">Belongs to the STT3 family.</text>
</comment>
<evidence type="ECO:0000313" key="19">
    <source>
        <dbReference type="EMBL" id="CAI3988864.1"/>
    </source>
</evidence>
<dbReference type="InterPro" id="IPR048307">
    <property type="entry name" value="STT3_N"/>
</dbReference>
<keyword evidence="12 16" id="KW-1133">Transmembrane helix</keyword>
<feature type="transmembrane region" description="Helical" evidence="16">
    <location>
        <begin position="250"/>
        <end position="280"/>
    </location>
</feature>
<evidence type="ECO:0000256" key="7">
    <source>
        <dbReference type="ARBA" id="ARBA00022676"/>
    </source>
</evidence>
<dbReference type="Pfam" id="PF21436">
    <property type="entry name" value="STT3-PglB_core"/>
    <property type="match status" value="1"/>
</dbReference>
<evidence type="ECO:0000256" key="16">
    <source>
        <dbReference type="SAM" id="Phobius"/>
    </source>
</evidence>
<proteinExistence type="inferred from homology"/>
<comment type="cofactor">
    <cofactor evidence="1">
        <name>Mn(2+)</name>
        <dbReference type="ChEBI" id="CHEBI:29035"/>
    </cofactor>
</comment>
<dbReference type="InterPro" id="IPR048999">
    <property type="entry name" value="STT3-PglB_core"/>
</dbReference>
<evidence type="ECO:0000256" key="8">
    <source>
        <dbReference type="ARBA" id="ARBA00022679"/>
    </source>
</evidence>
<evidence type="ECO:0000259" key="17">
    <source>
        <dbReference type="Pfam" id="PF02516"/>
    </source>
</evidence>
<sequence length="765" mass="86535">MAKVDADGNDTSAESEAKFQPSLLQKLLRLLLSFVSASLKFLILAGSCLWAYRIRQISVQKYGYLIHEFDPWFNTRATKYLAKHGWHAFFHWYDYMSWYPLGRPIGTTIYPGMQILSVWIWQFLKLFPKKTVDMPGRDLIPANWLPMLPGHGQLSMGPMSVNDVCVMVPAWLASVATFSIFLLTWEVSESSGAAVCAALVMSIIPAHLMRSMTGEFDNECVAMAAFCTAFWLWCRSIRHSSSWPWALPAALAYASAVATWGGYIFVNNLIALHAAVLVGLGKYGTGLYRAYSIWYVLGSACATLVPVVGLMPIRSIEQMPSMAVFMGFQVLELCDLWRKRRPMSGLRFFFFRVSVFVTIGVVTCAVCWVLLQFNYFSPWSSRIRGLFLKHRKTGNPLVDSVAEHQAANEQAYDMYLSTPRYFACAGLFFCWHQRTPAKIFPVLFAAVAYHFSLKMSRLIIICGPIVSILAGYPLGIVFDWCIEQCKRLVCGPLPSLPEEDLPKRTGGMGSIYRLLNKIVKPVTYTDELRSVEDVMGHFAFRLPLLDRITRLALASLILSTAWREMQDPWEKFVSLCYQHADSLAGPGLAYEARLRNGQTIIVDDYYQGYKWIERNTPSDSRVLAWWDYGYQITGIAKRTSVADGNTWNHEHIATIGRILSNPVKKAHNIMKHLADYVLVWAGERETDLRISAHFARIGNSVFPDICGPADPTCSKYAAYPSPTPMMRASFVYNAVKHNLVDGVRLDPKLFKEVHTTKHGLMRIYQ</sequence>
<dbReference type="Pfam" id="PF02516">
    <property type="entry name" value="STT3"/>
    <property type="match status" value="1"/>
</dbReference>
<evidence type="ECO:0000256" key="9">
    <source>
        <dbReference type="ARBA" id="ARBA00022692"/>
    </source>
</evidence>
<dbReference type="GO" id="GO:0004579">
    <property type="term" value="F:dolichyl-diphosphooligosaccharide-protein glycotransferase activity"/>
    <property type="evidence" value="ECO:0007669"/>
    <property type="project" value="UniProtKB-EC"/>
</dbReference>
<evidence type="ECO:0000256" key="4">
    <source>
        <dbReference type="ARBA" id="ARBA00004922"/>
    </source>
</evidence>
<evidence type="ECO:0000256" key="5">
    <source>
        <dbReference type="ARBA" id="ARBA00010810"/>
    </source>
</evidence>
<evidence type="ECO:0000256" key="1">
    <source>
        <dbReference type="ARBA" id="ARBA00001936"/>
    </source>
</evidence>
<evidence type="ECO:0000256" key="11">
    <source>
        <dbReference type="ARBA" id="ARBA00022842"/>
    </source>
</evidence>
<dbReference type="EMBL" id="CAMXCT030001309">
    <property type="protein sequence ID" value="CAL4776176.1"/>
    <property type="molecule type" value="Genomic_DNA"/>
</dbReference>
<dbReference type="EC" id="2.4.99.18" evidence="6"/>